<dbReference type="Proteomes" id="UP001501303">
    <property type="component" value="Unassembled WGS sequence"/>
</dbReference>
<organism evidence="2 3">
    <name type="scientific">Streptomyces sodiiphilus</name>
    <dbReference type="NCBI Taxonomy" id="226217"/>
    <lineage>
        <taxon>Bacteria</taxon>
        <taxon>Bacillati</taxon>
        <taxon>Actinomycetota</taxon>
        <taxon>Actinomycetes</taxon>
        <taxon>Kitasatosporales</taxon>
        <taxon>Streptomycetaceae</taxon>
        <taxon>Streptomyces</taxon>
    </lineage>
</organism>
<comment type="caution">
    <text evidence="2">The sequence shown here is derived from an EMBL/GenBank/DDBJ whole genome shotgun (WGS) entry which is preliminary data.</text>
</comment>
<accession>A0ABP5B2E0</accession>
<proteinExistence type="predicted"/>
<protein>
    <submittedName>
        <fullName evidence="2">Uncharacterized protein</fullName>
    </submittedName>
</protein>
<name>A0ABP5B2E0_9ACTN</name>
<gene>
    <name evidence="2" type="ORF">GCM10009716_40140</name>
</gene>
<keyword evidence="3" id="KW-1185">Reference proteome</keyword>
<sequence length="78" mass="8146">MHDPVLRTAMRGKKARPAPSGAAGAEAGLPSTAERTWWSVNGQLVSEFVVVLLALRVFGADVRCLCGAVGRGRRGAGE</sequence>
<evidence type="ECO:0000256" key="1">
    <source>
        <dbReference type="SAM" id="MobiDB-lite"/>
    </source>
</evidence>
<reference evidence="3" key="1">
    <citation type="journal article" date="2019" name="Int. J. Syst. Evol. Microbiol.">
        <title>The Global Catalogue of Microorganisms (GCM) 10K type strain sequencing project: providing services to taxonomists for standard genome sequencing and annotation.</title>
        <authorList>
            <consortium name="The Broad Institute Genomics Platform"/>
            <consortium name="The Broad Institute Genome Sequencing Center for Infectious Disease"/>
            <person name="Wu L."/>
            <person name="Ma J."/>
        </authorList>
    </citation>
    <scope>NUCLEOTIDE SEQUENCE [LARGE SCALE GENOMIC DNA]</scope>
    <source>
        <strain evidence="3">JCM 13581</strain>
    </source>
</reference>
<evidence type="ECO:0000313" key="2">
    <source>
        <dbReference type="EMBL" id="GAA1928277.1"/>
    </source>
</evidence>
<evidence type="ECO:0000313" key="3">
    <source>
        <dbReference type="Proteomes" id="UP001501303"/>
    </source>
</evidence>
<dbReference type="EMBL" id="BAAAMJ010000052">
    <property type="protein sequence ID" value="GAA1928277.1"/>
    <property type="molecule type" value="Genomic_DNA"/>
</dbReference>
<feature type="region of interest" description="Disordered" evidence="1">
    <location>
        <begin position="1"/>
        <end position="27"/>
    </location>
</feature>
<feature type="compositionally biased region" description="Low complexity" evidence="1">
    <location>
        <begin position="17"/>
        <end position="27"/>
    </location>
</feature>